<gene>
    <name evidence="1" type="ORF">Naga_100071g15</name>
</gene>
<dbReference type="EMBL" id="AZIL01000179">
    <property type="protein sequence ID" value="EWM29034.1"/>
    <property type="molecule type" value="Genomic_DNA"/>
</dbReference>
<reference evidence="1 2" key="1">
    <citation type="journal article" date="2014" name="Mol. Plant">
        <title>Chromosome Scale Genome Assembly and Transcriptome Profiling of Nannochloropsis gaditana in Nitrogen Depletion.</title>
        <authorList>
            <person name="Corteggiani Carpinelli E."/>
            <person name="Telatin A."/>
            <person name="Vitulo N."/>
            <person name="Forcato C."/>
            <person name="D'Angelo M."/>
            <person name="Schiavon R."/>
            <person name="Vezzi A."/>
            <person name="Giacometti G.M."/>
            <person name="Morosinotto T."/>
            <person name="Valle G."/>
        </authorList>
    </citation>
    <scope>NUCLEOTIDE SEQUENCE [LARGE SCALE GENOMIC DNA]</scope>
    <source>
        <strain evidence="1 2">B-31</strain>
    </source>
</reference>
<dbReference type="Proteomes" id="UP000019335">
    <property type="component" value="Chromosome 3"/>
</dbReference>
<evidence type="ECO:0000313" key="1">
    <source>
        <dbReference type="EMBL" id="EWM29034.1"/>
    </source>
</evidence>
<accession>W7U7Z6</accession>
<name>W7U7Z6_9STRA</name>
<organism evidence="1 2">
    <name type="scientific">Nannochloropsis gaditana</name>
    <dbReference type="NCBI Taxonomy" id="72520"/>
    <lineage>
        <taxon>Eukaryota</taxon>
        <taxon>Sar</taxon>
        <taxon>Stramenopiles</taxon>
        <taxon>Ochrophyta</taxon>
        <taxon>Eustigmatophyceae</taxon>
        <taxon>Eustigmatales</taxon>
        <taxon>Monodopsidaceae</taxon>
        <taxon>Nannochloropsis</taxon>
    </lineage>
</organism>
<sequence length="140" mass="16235">MTDSNLSSNSTLRHIPISVNKPSRANFNIARKAMLESADAVQFSALESAIAIAIDASFLLTRAKMADVERIETAFVEVPLHRHHYQEGQQQKGDQDGQYHERMTRKARMTIRLHKTECFRDYAHTRQEHVDDEEEFEEEY</sequence>
<dbReference type="InterPro" id="IPR036882">
    <property type="entry name" value="Alba-like_dom_sf"/>
</dbReference>
<dbReference type="SUPFAM" id="SSF82704">
    <property type="entry name" value="AlbA-like"/>
    <property type="match status" value="1"/>
</dbReference>
<evidence type="ECO:0000313" key="2">
    <source>
        <dbReference type="Proteomes" id="UP000019335"/>
    </source>
</evidence>
<comment type="caution">
    <text evidence="1">The sequence shown here is derived from an EMBL/GenBank/DDBJ whole genome shotgun (WGS) entry which is preliminary data.</text>
</comment>
<dbReference type="GO" id="GO:0003676">
    <property type="term" value="F:nucleic acid binding"/>
    <property type="evidence" value="ECO:0007669"/>
    <property type="project" value="InterPro"/>
</dbReference>
<dbReference type="AlphaFoldDB" id="W7U7Z6"/>
<protein>
    <submittedName>
        <fullName evidence="1">Uncharacterized protein</fullName>
    </submittedName>
</protein>
<dbReference type="Gene3D" id="3.30.110.20">
    <property type="entry name" value="Alba-like domain"/>
    <property type="match status" value="1"/>
</dbReference>
<proteinExistence type="predicted"/>
<keyword evidence="2" id="KW-1185">Reference proteome</keyword>